<dbReference type="AlphaFoldDB" id="A0A3A1P221"/>
<organism evidence="1 2">
    <name type="scientific">Aurantiacibacter xanthus</name>
    <dbReference type="NCBI Taxonomy" id="1784712"/>
    <lineage>
        <taxon>Bacteria</taxon>
        <taxon>Pseudomonadati</taxon>
        <taxon>Pseudomonadota</taxon>
        <taxon>Alphaproteobacteria</taxon>
        <taxon>Sphingomonadales</taxon>
        <taxon>Erythrobacteraceae</taxon>
        <taxon>Aurantiacibacter</taxon>
    </lineage>
</organism>
<evidence type="ECO:0000313" key="1">
    <source>
        <dbReference type="EMBL" id="RIV82984.1"/>
    </source>
</evidence>
<keyword evidence="2" id="KW-1185">Reference proteome</keyword>
<sequence>MNTLLTNATLFELAPTDVFEGDRIGFLHEDKAAALGRLMAVDGQRDPIKVVRNLPSKPIDQVIAEGKKPWRLVTGMHRLIGARMEGITVWAIEVSGKPDQLADLEASENLHRRPLGPIERAKFTAALVQAAQERLARERGGKSQQQLAVKARWDRVKHGEMRTEEALRDDAEDACDNLAQAYGVTSCHSVSDDASANAAQASSWVDSVGSAMELGKREIHRDLAIFRLLIEPFPELIEALSRHPIVGENRSQLKLVQDVKDEAQRREVIEALLEDRDLSADMARAQLGIDSTKGAAPTPDVKFTSTMIDSWGRLSITAKRECLPRFVNLLSKDMKARLRELLDEEDAA</sequence>
<accession>A0A3A1P221</accession>
<name>A0A3A1P221_9SPHN</name>
<gene>
    <name evidence="1" type="ORF">D2V17_14375</name>
</gene>
<proteinExistence type="predicted"/>
<comment type="caution">
    <text evidence="1">The sequence shown here is derived from an EMBL/GenBank/DDBJ whole genome shotgun (WGS) entry which is preliminary data.</text>
</comment>
<evidence type="ECO:0000313" key="2">
    <source>
        <dbReference type="Proteomes" id="UP000265366"/>
    </source>
</evidence>
<dbReference type="OrthoDB" id="2053844at2"/>
<protein>
    <recommendedName>
        <fullName evidence="3">ParB/Sulfiredoxin domain-containing protein</fullName>
    </recommendedName>
</protein>
<dbReference type="EMBL" id="QXFM01000114">
    <property type="protein sequence ID" value="RIV82984.1"/>
    <property type="molecule type" value="Genomic_DNA"/>
</dbReference>
<reference evidence="1 2" key="1">
    <citation type="submission" date="2018-08" db="EMBL/GenBank/DDBJ databases">
        <title>Erythrobacter zhengii sp.nov., a bacterium isolated from deep-sea sediment.</title>
        <authorList>
            <person name="Fang C."/>
            <person name="Wu Y.-H."/>
            <person name="Sun C."/>
            <person name="Wang H."/>
            <person name="Cheng H."/>
            <person name="Meng F.-X."/>
            <person name="Wang C.-S."/>
            <person name="Xu X.-W."/>
        </authorList>
    </citation>
    <scope>NUCLEOTIDE SEQUENCE [LARGE SCALE GENOMIC DNA]</scope>
    <source>
        <strain evidence="1 2">CCTCC AB 2015396</strain>
    </source>
</reference>
<dbReference type="Proteomes" id="UP000265366">
    <property type="component" value="Unassembled WGS sequence"/>
</dbReference>
<dbReference type="RefSeq" id="WP_119593495.1">
    <property type="nucleotide sequence ID" value="NZ_QXFM01000114.1"/>
</dbReference>
<evidence type="ECO:0008006" key="3">
    <source>
        <dbReference type="Google" id="ProtNLM"/>
    </source>
</evidence>